<protein>
    <submittedName>
        <fullName evidence="3">Sialidase</fullName>
        <ecNumber evidence="3">3.2.1.18</ecNumber>
    </submittedName>
</protein>
<dbReference type="PANTHER" id="PTHR43752:SF2">
    <property type="entry name" value="BNR_ASP-BOX REPEAT FAMILY PROTEIN"/>
    <property type="match status" value="1"/>
</dbReference>
<reference evidence="3 4" key="1">
    <citation type="submission" date="2019-02" db="EMBL/GenBank/DDBJ databases">
        <title>Deep-cultivation of Planctomycetes and their phenomic and genomic characterization uncovers novel biology.</title>
        <authorList>
            <person name="Wiegand S."/>
            <person name="Jogler M."/>
            <person name="Boedeker C."/>
            <person name="Pinto D."/>
            <person name="Vollmers J."/>
            <person name="Rivas-Marin E."/>
            <person name="Kohn T."/>
            <person name="Peeters S.H."/>
            <person name="Heuer A."/>
            <person name="Rast P."/>
            <person name="Oberbeckmann S."/>
            <person name="Bunk B."/>
            <person name="Jeske O."/>
            <person name="Meyerdierks A."/>
            <person name="Storesund J.E."/>
            <person name="Kallscheuer N."/>
            <person name="Luecker S."/>
            <person name="Lage O.M."/>
            <person name="Pohl T."/>
            <person name="Merkel B.J."/>
            <person name="Hornburger P."/>
            <person name="Mueller R.-W."/>
            <person name="Bruemmer F."/>
            <person name="Labrenz M."/>
            <person name="Spormann A.M."/>
            <person name="Op den Camp H."/>
            <person name="Overmann J."/>
            <person name="Amann R."/>
            <person name="Jetten M.S.M."/>
            <person name="Mascher T."/>
            <person name="Medema M.H."/>
            <person name="Devos D.P."/>
            <person name="Kaster A.-K."/>
            <person name="Ovreas L."/>
            <person name="Rohde M."/>
            <person name="Galperin M.Y."/>
            <person name="Jogler C."/>
        </authorList>
    </citation>
    <scope>NUCLEOTIDE SEQUENCE [LARGE SCALE GENOMIC DNA]</scope>
    <source>
        <strain evidence="3 4">EC9</strain>
    </source>
</reference>
<feature type="signal peptide" evidence="1">
    <location>
        <begin position="1"/>
        <end position="32"/>
    </location>
</feature>
<evidence type="ECO:0000313" key="4">
    <source>
        <dbReference type="Proteomes" id="UP000319557"/>
    </source>
</evidence>
<keyword evidence="4" id="KW-1185">Reference proteome</keyword>
<dbReference type="AlphaFoldDB" id="A0A517LVL4"/>
<dbReference type="KEGG" id="ruv:EC9_08210"/>
<dbReference type="RefSeq" id="WP_246105942.1">
    <property type="nucleotide sequence ID" value="NZ_CP036261.1"/>
</dbReference>
<dbReference type="EC" id="3.2.1.18" evidence="3"/>
<keyword evidence="1" id="KW-0732">Signal</keyword>
<proteinExistence type="predicted"/>
<dbReference type="GO" id="GO:0004308">
    <property type="term" value="F:exo-alpha-sialidase activity"/>
    <property type="evidence" value="ECO:0007669"/>
    <property type="project" value="UniProtKB-EC"/>
</dbReference>
<dbReference type="Gene3D" id="2.120.10.10">
    <property type="match status" value="1"/>
</dbReference>
<evidence type="ECO:0000313" key="3">
    <source>
        <dbReference type="EMBL" id="QDS86648.1"/>
    </source>
</evidence>
<dbReference type="InterPro" id="IPR036278">
    <property type="entry name" value="Sialidase_sf"/>
</dbReference>
<dbReference type="EMBL" id="CP036261">
    <property type="protein sequence ID" value="QDS86648.1"/>
    <property type="molecule type" value="Genomic_DNA"/>
</dbReference>
<dbReference type="CDD" id="cd15482">
    <property type="entry name" value="Sialidase_non-viral"/>
    <property type="match status" value="1"/>
</dbReference>
<gene>
    <name evidence="3" type="primary">nedA_1</name>
    <name evidence="3" type="ORF">EC9_08210</name>
</gene>
<dbReference type="InterPro" id="IPR011040">
    <property type="entry name" value="Sialidase"/>
</dbReference>
<dbReference type="PANTHER" id="PTHR43752">
    <property type="entry name" value="BNR/ASP-BOX REPEAT FAMILY PROTEIN"/>
    <property type="match status" value="1"/>
</dbReference>
<evidence type="ECO:0000256" key="1">
    <source>
        <dbReference type="SAM" id="SignalP"/>
    </source>
</evidence>
<name>A0A517LVL4_9BACT</name>
<keyword evidence="3" id="KW-0326">Glycosidase</keyword>
<accession>A0A517LVL4</accession>
<dbReference type="Pfam" id="PF13088">
    <property type="entry name" value="BNR_2"/>
    <property type="match status" value="1"/>
</dbReference>
<sequence precursor="true">MRVIQVLFKKSVAMFAWSAISLTCCESLLAQADAPVPQGVAAGVEKPMRISPRPGNDRNSEGDFIRLKDGRLMLIYTKFVGRSDHAEAELVARYSDDEGKTWTQNDESAIARGEGDANLMSVSLLRLQDGRIALFYVRKYKSPANAKYPFLDTILMQTSDDETKTWSEPVQITPTDEPAYRVLNNDRVIQLESGRLVVPVATHYQTGWTGWRNSAQIHCYLSDDLGKTWRTSKSTLESKLLAQEPGVVELKDGRIMMFCRSRDCQLVTYSSDGGETWTPLEKSNIPQPSTSPATIERIPSTGDLLLVWNNGDDPLAKIKPIGRRPFTAAISSDDGATWKNVKNIGTDPDGWYCYTAMEFVGDQVVLGHCEFPKLNSFQITRFPVTWLYETTESSK</sequence>
<feature type="chain" id="PRO_5022062775" evidence="1">
    <location>
        <begin position="33"/>
        <end position="395"/>
    </location>
</feature>
<dbReference type="SUPFAM" id="SSF50939">
    <property type="entry name" value="Sialidases"/>
    <property type="match status" value="1"/>
</dbReference>
<evidence type="ECO:0000259" key="2">
    <source>
        <dbReference type="Pfam" id="PF13088"/>
    </source>
</evidence>
<organism evidence="3 4">
    <name type="scientific">Rosistilla ulvae</name>
    <dbReference type="NCBI Taxonomy" id="1930277"/>
    <lineage>
        <taxon>Bacteria</taxon>
        <taxon>Pseudomonadati</taxon>
        <taxon>Planctomycetota</taxon>
        <taxon>Planctomycetia</taxon>
        <taxon>Pirellulales</taxon>
        <taxon>Pirellulaceae</taxon>
        <taxon>Rosistilla</taxon>
    </lineage>
</organism>
<feature type="domain" description="Sialidase" evidence="2">
    <location>
        <begin position="86"/>
        <end position="357"/>
    </location>
</feature>
<dbReference type="Proteomes" id="UP000319557">
    <property type="component" value="Chromosome"/>
</dbReference>
<keyword evidence="3" id="KW-0378">Hydrolase</keyword>